<dbReference type="EMBL" id="CABVGY010000094">
    <property type="protein sequence ID" value="VVN48122.1"/>
    <property type="molecule type" value="Genomic_DNA"/>
</dbReference>
<evidence type="ECO:0000313" key="1">
    <source>
        <dbReference type="EMBL" id="VVN48122.1"/>
    </source>
</evidence>
<evidence type="ECO:0000313" key="2">
    <source>
        <dbReference type="Proteomes" id="UP000326729"/>
    </source>
</evidence>
<sequence length="220" mass="23887">MIRVGVLLPQQINDFTLEVTFLQLRRGLSFGVGRQIRQPVLPAMEVRATGVAERHGPALIEIGVGGRVGDHVAHLHASRIEAGLRVAEQCIALNHLRAAGVPGDDDLLHIRKLLAVTQAGDDFVERRVGAQPKRCRGFAAGHPFIALPAQDRVGHGMDRDVGFIEKLRGDHQGRSALPGQFGRVFAALQIGLCVAQTPVDDDQHPFDLCRGGAYAHRDFT</sequence>
<proteinExistence type="predicted"/>
<reference evidence="1 2" key="1">
    <citation type="submission" date="2019-09" db="EMBL/GenBank/DDBJ databases">
        <authorList>
            <person name="Chandra G."/>
            <person name="Truman W A."/>
        </authorList>
    </citation>
    <scope>NUCLEOTIDE SEQUENCE [LARGE SCALE GENOMIC DNA]</scope>
    <source>
        <strain evidence="1">PS659</strain>
    </source>
</reference>
<dbReference type="Proteomes" id="UP000326729">
    <property type="component" value="Unassembled WGS sequence"/>
</dbReference>
<organism evidence="1 2">
    <name type="scientific">Pseudomonas fluorescens</name>
    <dbReference type="NCBI Taxonomy" id="294"/>
    <lineage>
        <taxon>Bacteria</taxon>
        <taxon>Pseudomonadati</taxon>
        <taxon>Pseudomonadota</taxon>
        <taxon>Gammaproteobacteria</taxon>
        <taxon>Pseudomonadales</taxon>
        <taxon>Pseudomonadaceae</taxon>
        <taxon>Pseudomonas</taxon>
    </lineage>
</organism>
<protein>
    <submittedName>
        <fullName evidence="1">Uncharacterized protein</fullName>
    </submittedName>
</protein>
<name>A0A5E6Y2S8_PSEFL</name>
<dbReference type="AlphaFoldDB" id="A0A5E6Y2S8"/>
<accession>A0A5E6Y2S8</accession>
<gene>
    <name evidence="1" type="ORF">PS659_06052</name>
</gene>